<evidence type="ECO:0000256" key="1">
    <source>
        <dbReference type="SAM" id="SignalP"/>
    </source>
</evidence>
<dbReference type="SUPFAM" id="SSF52096">
    <property type="entry name" value="ClpP/crotonase"/>
    <property type="match status" value="1"/>
</dbReference>
<dbReference type="PANTHER" id="PTHR11261">
    <property type="entry name" value="INTERPHOTORECEPTOR RETINOID-BINDING PROTEIN"/>
    <property type="match status" value="1"/>
</dbReference>
<reference evidence="3 4" key="1">
    <citation type="submission" date="2016-10" db="EMBL/GenBank/DDBJ databases">
        <title>Pseudoalteromonas amylolytica sp. nov., isolated from the surface seawater.</title>
        <authorList>
            <person name="Wu Y.-H."/>
            <person name="Cheng H."/>
            <person name="Jin X.-B."/>
            <person name="Wang C.-S."/>
            <person name="Xu X.-W."/>
        </authorList>
    </citation>
    <scope>NUCLEOTIDE SEQUENCE [LARGE SCALE GENOMIC DNA]</scope>
    <source>
        <strain evidence="3 4">JCM 12483</strain>
    </source>
</reference>
<dbReference type="AlphaFoldDB" id="A0A1S1N0F6"/>
<keyword evidence="1" id="KW-0732">Signal</keyword>
<dbReference type="PANTHER" id="PTHR11261:SF3">
    <property type="entry name" value="RETINOL-BINDING PROTEIN 3"/>
    <property type="match status" value="1"/>
</dbReference>
<dbReference type="CDD" id="cd07563">
    <property type="entry name" value="Peptidase_S41_IRBP"/>
    <property type="match status" value="1"/>
</dbReference>
<feature type="domain" description="Tail specific protease" evidence="2">
    <location>
        <begin position="109"/>
        <end position="306"/>
    </location>
</feature>
<accession>A0A1S1N0F6</accession>
<dbReference type="InterPro" id="IPR029045">
    <property type="entry name" value="ClpP/crotonase-like_dom_sf"/>
</dbReference>
<dbReference type="Pfam" id="PF03572">
    <property type="entry name" value="Peptidase_S41"/>
    <property type="match status" value="1"/>
</dbReference>
<dbReference type="STRING" id="327939.BIW53_15735"/>
<dbReference type="EMBL" id="MNAN01000034">
    <property type="protein sequence ID" value="OHU94518.1"/>
    <property type="molecule type" value="Genomic_DNA"/>
</dbReference>
<dbReference type="Proteomes" id="UP000180253">
    <property type="component" value="Unassembled WGS sequence"/>
</dbReference>
<evidence type="ECO:0000313" key="4">
    <source>
        <dbReference type="Proteomes" id="UP000180253"/>
    </source>
</evidence>
<sequence>MNTKYNFLNRVLSVFCLVICLFSDANASLDEAISAQQRVQTIHLLSNQIEQGYVLPKVANQVVSALFDLEANGQFNHITTRAQFIDEVGQQLRILSKDGHLGLVSMRPDKVVTHILQESDEKRINNFAFEQAKVLSGNVGYLKFNKFHPDERAKQVATHALNFLSHTFHLIIDLRECTGGSMELVAHLISHFVKDNTHLWDIHTRDGFSHRVDSYSVEVHKNLKTIPITILTSSKVISAAEFFTYTLKHLGRARVIGEQTEGLAHGTGVRKINDWLVLRLPMLRPLNPKTGSNWEQVGVKPDIAVPKEQALARALAKE</sequence>
<protein>
    <recommendedName>
        <fullName evidence="2">Tail specific protease domain-containing protein</fullName>
    </recommendedName>
</protein>
<comment type="caution">
    <text evidence="3">The sequence shown here is derived from an EMBL/GenBank/DDBJ whole genome shotgun (WGS) entry which is preliminary data.</text>
</comment>
<dbReference type="SMART" id="SM00245">
    <property type="entry name" value="TSPc"/>
    <property type="match status" value="1"/>
</dbReference>
<organism evidence="3 4">
    <name type="scientific">Pseudoalteromonas byunsanensis</name>
    <dbReference type="NCBI Taxonomy" id="327939"/>
    <lineage>
        <taxon>Bacteria</taxon>
        <taxon>Pseudomonadati</taxon>
        <taxon>Pseudomonadota</taxon>
        <taxon>Gammaproteobacteria</taxon>
        <taxon>Alteromonadales</taxon>
        <taxon>Pseudoalteromonadaceae</taxon>
        <taxon>Pseudoalteromonas</taxon>
    </lineage>
</organism>
<dbReference type="OrthoDB" id="9758793at2"/>
<evidence type="ECO:0000259" key="2">
    <source>
        <dbReference type="SMART" id="SM00245"/>
    </source>
</evidence>
<proteinExistence type="predicted"/>
<dbReference type="RefSeq" id="WP_070992986.1">
    <property type="nucleotide sequence ID" value="NZ_CBCSHD010000010.1"/>
</dbReference>
<dbReference type="Gene3D" id="3.90.226.10">
    <property type="entry name" value="2-enoyl-CoA Hydratase, Chain A, domain 1"/>
    <property type="match status" value="1"/>
</dbReference>
<gene>
    <name evidence="3" type="ORF">BIW53_15735</name>
</gene>
<dbReference type="GO" id="GO:0006508">
    <property type="term" value="P:proteolysis"/>
    <property type="evidence" value="ECO:0007669"/>
    <property type="project" value="InterPro"/>
</dbReference>
<feature type="chain" id="PRO_5010334833" description="Tail specific protease domain-containing protein" evidence="1">
    <location>
        <begin position="28"/>
        <end position="318"/>
    </location>
</feature>
<keyword evidence="4" id="KW-1185">Reference proteome</keyword>
<dbReference type="GO" id="GO:0008236">
    <property type="term" value="F:serine-type peptidase activity"/>
    <property type="evidence" value="ECO:0007669"/>
    <property type="project" value="InterPro"/>
</dbReference>
<evidence type="ECO:0000313" key="3">
    <source>
        <dbReference type="EMBL" id="OHU94518.1"/>
    </source>
</evidence>
<dbReference type="Gene3D" id="3.30.750.44">
    <property type="match status" value="1"/>
</dbReference>
<feature type="signal peptide" evidence="1">
    <location>
        <begin position="1"/>
        <end position="27"/>
    </location>
</feature>
<name>A0A1S1N0F6_9GAMM</name>
<dbReference type="InterPro" id="IPR005151">
    <property type="entry name" value="Tail-specific_protease"/>
</dbReference>